<feature type="compositionally biased region" description="Polar residues" evidence="1">
    <location>
        <begin position="1"/>
        <end position="18"/>
    </location>
</feature>
<accession>A0A238FRL6</accession>
<organism evidence="2 3">
    <name type="scientific">Microbotryum intermedium</name>
    <dbReference type="NCBI Taxonomy" id="269621"/>
    <lineage>
        <taxon>Eukaryota</taxon>
        <taxon>Fungi</taxon>
        <taxon>Dikarya</taxon>
        <taxon>Basidiomycota</taxon>
        <taxon>Pucciniomycotina</taxon>
        <taxon>Microbotryomycetes</taxon>
        <taxon>Microbotryales</taxon>
        <taxon>Microbotryaceae</taxon>
        <taxon>Microbotryum</taxon>
    </lineage>
</organism>
<dbReference type="AlphaFoldDB" id="A0A238FRL6"/>
<evidence type="ECO:0000313" key="2">
    <source>
        <dbReference type="EMBL" id="SCV73746.1"/>
    </source>
</evidence>
<evidence type="ECO:0000256" key="1">
    <source>
        <dbReference type="SAM" id="MobiDB-lite"/>
    </source>
</evidence>
<dbReference type="STRING" id="269621.A0A238FRL6"/>
<dbReference type="EMBL" id="FMSP01000019">
    <property type="protein sequence ID" value="SCV73746.1"/>
    <property type="molecule type" value="Genomic_DNA"/>
</dbReference>
<reference evidence="3" key="1">
    <citation type="submission" date="2016-09" db="EMBL/GenBank/DDBJ databases">
        <authorList>
            <person name="Jeantristanb JTB J.-T."/>
            <person name="Ricardo R."/>
        </authorList>
    </citation>
    <scope>NUCLEOTIDE SEQUENCE [LARGE SCALE GENOMIC DNA]</scope>
</reference>
<dbReference type="GO" id="GO:0005737">
    <property type="term" value="C:cytoplasm"/>
    <property type="evidence" value="ECO:0007669"/>
    <property type="project" value="TreeGrafter"/>
</dbReference>
<dbReference type="Proteomes" id="UP000198372">
    <property type="component" value="Unassembled WGS sequence"/>
</dbReference>
<keyword evidence="3" id="KW-1185">Reference proteome</keyword>
<proteinExistence type="predicted"/>
<name>A0A238FRL6_9BASI</name>
<dbReference type="OrthoDB" id="16824at2759"/>
<dbReference type="PANTHER" id="PTHR28075:SF3">
    <property type="entry name" value="DUF1748-DOMAIN-CONTAINING PROTEIN"/>
    <property type="match status" value="1"/>
</dbReference>
<dbReference type="Pfam" id="PF08520">
    <property type="entry name" value="Mitofissin"/>
    <property type="match status" value="1"/>
</dbReference>
<gene>
    <name evidence="2" type="ORF">BQ2448_6176</name>
</gene>
<sequence length="112" mass="11993">MSSGPPLQPITSSLSLGSRNGKPQIRNPRKMVLGRLAHYAFDVVLLSTVAAGVKRSTGFQVSTQGLPDGPVQQTAETILGVGERVFDYTAALSYSSAWFEREVPTTSTAPRK</sequence>
<dbReference type="PANTHER" id="PTHR28075">
    <property type="entry name" value="CHROMOSOME 16, WHOLE GENOME SHOTGUN SEQUENCE"/>
    <property type="match status" value="1"/>
</dbReference>
<evidence type="ECO:0000313" key="3">
    <source>
        <dbReference type="Proteomes" id="UP000198372"/>
    </source>
</evidence>
<protein>
    <submittedName>
        <fullName evidence="2">BQ2448_6176 protein</fullName>
    </submittedName>
</protein>
<dbReference type="InterPro" id="IPR013726">
    <property type="entry name" value="Mitofissin"/>
</dbReference>
<feature type="region of interest" description="Disordered" evidence="1">
    <location>
        <begin position="1"/>
        <end position="26"/>
    </location>
</feature>